<reference evidence="9 11" key="2">
    <citation type="submission" date="2019-02" db="EMBL/GenBank/DDBJ databases">
        <title>Comparative genomic analysis of the Hafnia genus genomes.</title>
        <authorList>
            <person name="Zhiqiu Y."/>
            <person name="Chao Y."/>
            <person name="Yuhui D."/>
            <person name="Di H."/>
            <person name="Bin L."/>
        </authorList>
    </citation>
    <scope>NUCLEOTIDE SEQUENCE [LARGE SCALE GENOMIC DNA]</scope>
    <source>
        <strain evidence="9 11">PCM_1194</strain>
    </source>
</reference>
<evidence type="ECO:0000256" key="5">
    <source>
        <dbReference type="ARBA" id="ARBA00022691"/>
    </source>
</evidence>
<dbReference type="Proteomes" id="UP000218796">
    <property type="component" value="Unassembled WGS sequence"/>
</dbReference>
<dbReference type="NCBIfam" id="TIGR00186">
    <property type="entry name" value="rRNA_methyl_3"/>
    <property type="match status" value="1"/>
</dbReference>
<evidence type="ECO:0000256" key="1">
    <source>
        <dbReference type="ARBA" id="ARBA00022490"/>
    </source>
</evidence>
<dbReference type="InterPro" id="IPR024915">
    <property type="entry name" value="23S_rRNA_MeTrfase_RlmB"/>
</dbReference>
<keyword evidence="1 6" id="KW-0963">Cytoplasm</keyword>
<dbReference type="OrthoDB" id="9785673at2"/>
<reference evidence="8 10" key="1">
    <citation type="submission" date="2017-08" db="EMBL/GenBank/DDBJ databases">
        <title>Draft Genome Sequence of Hafnia alvei CITHA-6 Isolated from Raw Bovine Milk.</title>
        <authorList>
            <person name="Culligan E.P."/>
            <person name="Mcsweeney A."/>
            <person name="O'Doherty C."/>
            <person name="Gleeson E."/>
            <person name="O'Riordan D."/>
            <person name="Sleator R.D."/>
        </authorList>
    </citation>
    <scope>NUCLEOTIDE SEQUENCE [LARGE SCALE GENOMIC DNA]</scope>
    <source>
        <strain evidence="8 10">CITHA-6</strain>
    </source>
</reference>
<dbReference type="HAMAP" id="MF_01887">
    <property type="entry name" value="23SrRNA_methyltr_B"/>
    <property type="match status" value="1"/>
</dbReference>
<dbReference type="NCBIfam" id="NF008386">
    <property type="entry name" value="PRK11181.1"/>
    <property type="match status" value="1"/>
</dbReference>
<evidence type="ECO:0000313" key="8">
    <source>
        <dbReference type="EMBL" id="PAV95474.1"/>
    </source>
</evidence>
<keyword evidence="5 6" id="KW-0949">S-adenosyl-L-methionine</keyword>
<dbReference type="SUPFAM" id="SSF75217">
    <property type="entry name" value="alpha/beta knot"/>
    <property type="match status" value="1"/>
</dbReference>
<comment type="similarity">
    <text evidence="6">Belongs to the class IV-like SAM-binding methyltransferase superfamily. RNA methyltransferase TrmH family. RlmB subfamily.</text>
</comment>
<dbReference type="CDD" id="cd18103">
    <property type="entry name" value="SpoU-like_RlmB"/>
    <property type="match status" value="1"/>
</dbReference>
<dbReference type="SMART" id="SM00967">
    <property type="entry name" value="SpoU_sub_bind"/>
    <property type="match status" value="1"/>
</dbReference>
<evidence type="ECO:0000256" key="4">
    <source>
        <dbReference type="ARBA" id="ARBA00022679"/>
    </source>
</evidence>
<dbReference type="InterPro" id="IPR001537">
    <property type="entry name" value="SpoU_MeTrfase"/>
</dbReference>
<evidence type="ECO:0000313" key="11">
    <source>
        <dbReference type="Proteomes" id="UP000293380"/>
    </source>
</evidence>
<organism evidence="8 10">
    <name type="scientific">Hafnia paralvei</name>
    <dbReference type="NCBI Taxonomy" id="546367"/>
    <lineage>
        <taxon>Bacteria</taxon>
        <taxon>Pseudomonadati</taxon>
        <taxon>Pseudomonadota</taxon>
        <taxon>Gammaproteobacteria</taxon>
        <taxon>Enterobacterales</taxon>
        <taxon>Hafniaceae</taxon>
        <taxon>Hafnia</taxon>
    </lineage>
</organism>
<dbReference type="EC" id="2.1.1.185" evidence="6"/>
<dbReference type="Pfam" id="PF08032">
    <property type="entry name" value="SpoU_sub_bind"/>
    <property type="match status" value="1"/>
</dbReference>
<keyword evidence="2 6" id="KW-0698">rRNA processing</keyword>
<accession>A0A2A2MAM0</accession>
<dbReference type="GO" id="GO:0070039">
    <property type="term" value="F:rRNA (guanosine-2'-O-)-methyltransferase activity"/>
    <property type="evidence" value="ECO:0007669"/>
    <property type="project" value="UniProtKB-UniRule"/>
</dbReference>
<name>A0A2A2MAM0_9GAMM</name>
<keyword evidence="4 6" id="KW-0808">Transferase</keyword>
<feature type="binding site" evidence="6">
    <location>
        <position position="217"/>
    </location>
    <ligand>
        <name>S-adenosyl-L-methionine</name>
        <dbReference type="ChEBI" id="CHEBI:59789"/>
    </ligand>
</feature>
<dbReference type="Gene3D" id="3.30.1330.30">
    <property type="match status" value="1"/>
</dbReference>
<dbReference type="InterPro" id="IPR029028">
    <property type="entry name" value="Alpha/beta_knot_MTases"/>
</dbReference>
<feature type="binding site" evidence="6">
    <location>
        <position position="226"/>
    </location>
    <ligand>
        <name>S-adenosyl-L-methionine</name>
        <dbReference type="ChEBI" id="CHEBI:59789"/>
    </ligand>
</feature>
<keyword evidence="10" id="KW-1185">Reference proteome</keyword>
<gene>
    <name evidence="6 9" type="primary">rlmB</name>
    <name evidence="8" type="ORF">CJD50_16295</name>
    <name evidence="9" type="ORF">EYY89_06090</name>
</gene>
<dbReference type="InterPro" id="IPR029026">
    <property type="entry name" value="tRNA_m1G_MTases_N"/>
</dbReference>
<dbReference type="Pfam" id="PF00588">
    <property type="entry name" value="SpoU_methylase"/>
    <property type="match status" value="1"/>
</dbReference>
<sequence length="244" mass="26903">MSEMIYGIHAVQALLERDPQRFLEVFVMKGREDRRLMPLIAELEQMGIVIQVANRQWLDEKVEGAVHQGIIARVREGRQYQENDLPALLENLDKPPFLLILDGVTDPHNLGACLRSADAAGVHAVIVPRDRSAQLNATAKKVACGAAETVPLIRVTNLARTMRFLQEQNIWIVGTAGEADHNLYQSKMTGPMALVMGAEGDGMRRLTREHCDELISIPMAGSVSSLNVSVATGICLFEAVRQRG</sequence>
<dbReference type="Proteomes" id="UP000293380">
    <property type="component" value="Unassembled WGS sequence"/>
</dbReference>
<comment type="caution">
    <text evidence="8">The sequence shown here is derived from an EMBL/GenBank/DDBJ whole genome shotgun (WGS) entry which is preliminary data.</text>
</comment>
<dbReference type="EMBL" id="SITD01000039">
    <property type="protein sequence ID" value="TBM29990.1"/>
    <property type="molecule type" value="Genomic_DNA"/>
</dbReference>
<proteinExistence type="inferred from homology"/>
<dbReference type="InterPro" id="IPR013123">
    <property type="entry name" value="SpoU_subst-bd"/>
</dbReference>
<feature type="domain" description="RNA 2-O ribose methyltransferase substrate binding" evidence="7">
    <location>
        <begin position="4"/>
        <end position="80"/>
    </location>
</feature>
<comment type="subunit">
    <text evidence="6">Homodimer.</text>
</comment>
<evidence type="ECO:0000256" key="6">
    <source>
        <dbReference type="HAMAP-Rule" id="MF_01887"/>
    </source>
</evidence>
<evidence type="ECO:0000313" key="9">
    <source>
        <dbReference type="EMBL" id="TBM29990.1"/>
    </source>
</evidence>
<keyword evidence="3 6" id="KW-0489">Methyltransferase</keyword>
<dbReference type="InterPro" id="IPR029064">
    <property type="entry name" value="Ribosomal_eL30-like_sf"/>
</dbReference>
<evidence type="ECO:0000256" key="2">
    <source>
        <dbReference type="ARBA" id="ARBA00022552"/>
    </source>
</evidence>
<dbReference type="GO" id="GO:0003723">
    <property type="term" value="F:RNA binding"/>
    <property type="evidence" value="ECO:0007669"/>
    <property type="project" value="InterPro"/>
</dbReference>
<dbReference type="EMBL" id="NQMS01000007">
    <property type="protein sequence ID" value="PAV95474.1"/>
    <property type="molecule type" value="Genomic_DNA"/>
</dbReference>
<comment type="subcellular location">
    <subcellularLocation>
        <location evidence="6">Cytoplasm</location>
    </subcellularLocation>
</comment>
<dbReference type="Gene3D" id="3.40.1280.10">
    <property type="match status" value="1"/>
</dbReference>
<evidence type="ECO:0000259" key="7">
    <source>
        <dbReference type="SMART" id="SM00967"/>
    </source>
</evidence>
<dbReference type="PANTHER" id="PTHR46429:SF1">
    <property type="entry name" value="23S RRNA (GUANOSINE-2'-O-)-METHYLTRANSFERASE RLMB"/>
    <property type="match status" value="1"/>
</dbReference>
<feature type="binding site" evidence="6">
    <location>
        <position position="197"/>
    </location>
    <ligand>
        <name>S-adenosyl-L-methionine</name>
        <dbReference type="ChEBI" id="CHEBI:59789"/>
    </ligand>
</feature>
<dbReference type="FunFam" id="3.40.1280.10:FF:000005">
    <property type="entry name" value="23S rRNA (guanosine-2'-O-)-methyltransferase RlmB"/>
    <property type="match status" value="1"/>
</dbReference>
<dbReference type="AlphaFoldDB" id="A0A2A2MAM0"/>
<dbReference type="RefSeq" id="WP_004093628.1">
    <property type="nucleotide sequence ID" value="NZ_CATYOV010000001.1"/>
</dbReference>
<evidence type="ECO:0000256" key="3">
    <source>
        <dbReference type="ARBA" id="ARBA00022603"/>
    </source>
</evidence>
<dbReference type="InterPro" id="IPR004441">
    <property type="entry name" value="rRNA_MeTrfase_TrmH"/>
</dbReference>
<comment type="catalytic activity">
    <reaction evidence="6">
        <text>guanosine(2251) in 23S rRNA + S-adenosyl-L-methionine = 2'-O-methylguanosine(2251) in 23S rRNA + S-adenosyl-L-homocysteine + H(+)</text>
        <dbReference type="Rhea" id="RHEA:24140"/>
        <dbReference type="Rhea" id="RHEA-COMP:10239"/>
        <dbReference type="Rhea" id="RHEA-COMP:10241"/>
        <dbReference type="ChEBI" id="CHEBI:15378"/>
        <dbReference type="ChEBI" id="CHEBI:57856"/>
        <dbReference type="ChEBI" id="CHEBI:59789"/>
        <dbReference type="ChEBI" id="CHEBI:74269"/>
        <dbReference type="ChEBI" id="CHEBI:74445"/>
        <dbReference type="EC" id="2.1.1.185"/>
    </reaction>
</comment>
<evidence type="ECO:0000313" key="10">
    <source>
        <dbReference type="Proteomes" id="UP000218796"/>
    </source>
</evidence>
<dbReference type="PANTHER" id="PTHR46429">
    <property type="entry name" value="23S RRNA (GUANOSINE-2'-O-)-METHYLTRANSFERASE RLMB"/>
    <property type="match status" value="1"/>
</dbReference>
<protein>
    <recommendedName>
        <fullName evidence="6">23S rRNA (guanosine-2'-O-)-methyltransferase RlmB</fullName>
        <ecNumber evidence="6">2.1.1.185</ecNumber>
    </recommendedName>
    <alternativeName>
        <fullName evidence="6">23S rRNA (guanosine2251 2'-O)-methyltransferase</fullName>
    </alternativeName>
    <alternativeName>
        <fullName evidence="6">23S rRNA Gm2251 2'-O-methyltransferase</fullName>
    </alternativeName>
</protein>
<dbReference type="GO" id="GO:0005829">
    <property type="term" value="C:cytosol"/>
    <property type="evidence" value="ECO:0007669"/>
    <property type="project" value="TreeGrafter"/>
</dbReference>
<dbReference type="FunFam" id="3.30.1330.30:FF:000007">
    <property type="entry name" value="23S rRNA methyltransferase"/>
    <property type="match status" value="1"/>
</dbReference>
<comment type="function">
    <text evidence="6">Specifically methylates the ribose of guanosine 2251 in 23S rRNA.</text>
</comment>
<dbReference type="SUPFAM" id="SSF55315">
    <property type="entry name" value="L30e-like"/>
    <property type="match status" value="1"/>
</dbReference>